<dbReference type="Proteomes" id="UP000198806">
    <property type="component" value="Unassembled WGS sequence"/>
</dbReference>
<dbReference type="OrthoDB" id="5881184at2"/>
<dbReference type="InterPro" id="IPR029063">
    <property type="entry name" value="SAM-dependent_MTases_sf"/>
</dbReference>
<dbReference type="STRING" id="1527.SAMN04489757_10979"/>
<dbReference type="PIRSF" id="PIRSF018637">
    <property type="entry name" value="TrmK"/>
    <property type="match status" value="1"/>
</dbReference>
<reference evidence="1 2" key="1">
    <citation type="submission" date="2016-10" db="EMBL/GenBank/DDBJ databases">
        <authorList>
            <person name="de Groot N.N."/>
        </authorList>
    </citation>
    <scope>NUCLEOTIDE SEQUENCE [LARGE SCALE GENOMIC DNA]</scope>
    <source>
        <strain evidence="1 2">DSM 1283</strain>
    </source>
</reference>
<name>A0A1I5EI58_9FIRM</name>
<dbReference type="InterPro" id="IPR006901">
    <property type="entry name" value="TrmK"/>
</dbReference>
<evidence type="ECO:0000313" key="2">
    <source>
        <dbReference type="Proteomes" id="UP000198806"/>
    </source>
</evidence>
<dbReference type="PANTHER" id="PTHR38451:SF1">
    <property type="entry name" value="TRNA (ADENINE(22)-N(1))-METHYLTRANSFERASE"/>
    <property type="match status" value="1"/>
</dbReference>
<dbReference type="CDD" id="cd02440">
    <property type="entry name" value="AdoMet_MTases"/>
    <property type="match status" value="1"/>
</dbReference>
<evidence type="ECO:0000313" key="1">
    <source>
        <dbReference type="EMBL" id="SFO11165.1"/>
    </source>
</evidence>
<dbReference type="GO" id="GO:0032259">
    <property type="term" value="P:methylation"/>
    <property type="evidence" value="ECO:0007669"/>
    <property type="project" value="UniProtKB-KW"/>
</dbReference>
<keyword evidence="1" id="KW-0489">Methyltransferase</keyword>
<proteinExistence type="predicted"/>
<accession>A0A1I5EI58</accession>
<protein>
    <submittedName>
        <fullName evidence="1">tRNA (Adenine22-N1)-methyltransferase</fullName>
    </submittedName>
</protein>
<keyword evidence="2" id="KW-1185">Reference proteome</keyword>
<gene>
    <name evidence="1" type="ORF">SAMN04489757_10979</name>
</gene>
<sequence>MQLSKRLQAVADSVTKGNRVADVGCDHAYISIYLISQNIAPSVIAMDVNKGPLERGQENIKRLGLGGQIETRLSDGLYKLNPGEADTILIAGMGGALTVRILEEGLASVKKCRELVLQPQSELAFVRKFLEQIEFEIVAEQMLIDDGKYYTIIKAISMSNDTVENEKEPVQLKVSKRANETGECEKAKLPEDTGTTHDNNRELFHRYGKLLLQKRDPITKEFLLREKIQCLQVIKALKQNPTENAMARLKEVEEELGYIEAGLVYYKG</sequence>
<dbReference type="Pfam" id="PF12847">
    <property type="entry name" value="Methyltransf_18"/>
    <property type="match status" value="1"/>
</dbReference>
<dbReference type="SUPFAM" id="SSF53335">
    <property type="entry name" value="S-adenosyl-L-methionine-dependent methyltransferases"/>
    <property type="match status" value="1"/>
</dbReference>
<dbReference type="EMBL" id="FOWD01000009">
    <property type="protein sequence ID" value="SFO11165.1"/>
    <property type="molecule type" value="Genomic_DNA"/>
</dbReference>
<organism evidence="1 2">
    <name type="scientific">Anaerocolumna aminovalerica</name>
    <dbReference type="NCBI Taxonomy" id="1527"/>
    <lineage>
        <taxon>Bacteria</taxon>
        <taxon>Bacillati</taxon>
        <taxon>Bacillota</taxon>
        <taxon>Clostridia</taxon>
        <taxon>Lachnospirales</taxon>
        <taxon>Lachnospiraceae</taxon>
        <taxon>Anaerocolumna</taxon>
    </lineage>
</organism>
<dbReference type="RefSeq" id="WP_091685650.1">
    <property type="nucleotide sequence ID" value="NZ_BAABFM010000073.1"/>
</dbReference>
<dbReference type="PANTHER" id="PTHR38451">
    <property type="entry name" value="TRNA (ADENINE(22)-N(1))-METHYLTRANSFERASE"/>
    <property type="match status" value="1"/>
</dbReference>
<keyword evidence="1" id="KW-0808">Transferase</keyword>
<dbReference type="AlphaFoldDB" id="A0A1I5EI58"/>
<dbReference type="GO" id="GO:0160105">
    <property type="term" value="F:tRNA (adenine(22)-N1)-methyltransferase activity"/>
    <property type="evidence" value="ECO:0007669"/>
    <property type="project" value="InterPro"/>
</dbReference>
<dbReference type="Gene3D" id="3.40.50.150">
    <property type="entry name" value="Vaccinia Virus protein VP39"/>
    <property type="match status" value="1"/>
</dbReference>